<dbReference type="Proteomes" id="UP001152799">
    <property type="component" value="Chromosome 9"/>
</dbReference>
<evidence type="ECO:0000313" key="2">
    <source>
        <dbReference type="EMBL" id="CAG9773711.1"/>
    </source>
</evidence>
<feature type="compositionally biased region" description="Low complexity" evidence="1">
    <location>
        <begin position="122"/>
        <end position="131"/>
    </location>
</feature>
<keyword evidence="3" id="KW-1185">Reference proteome</keyword>
<feature type="region of interest" description="Disordered" evidence="1">
    <location>
        <begin position="1"/>
        <end position="65"/>
    </location>
</feature>
<protein>
    <submittedName>
        <fullName evidence="2">Uncharacterized protein</fullName>
    </submittedName>
</protein>
<dbReference type="EMBL" id="OU892285">
    <property type="protein sequence ID" value="CAG9773711.1"/>
    <property type="molecule type" value="Genomic_DNA"/>
</dbReference>
<feature type="region of interest" description="Disordered" evidence="1">
    <location>
        <begin position="118"/>
        <end position="201"/>
    </location>
</feature>
<evidence type="ECO:0000313" key="3">
    <source>
        <dbReference type="Proteomes" id="UP001152799"/>
    </source>
</evidence>
<sequence>MSTSPSNVAKDNEQLPIGDKSKSSDKRKLLLSQSEDNLSRQQNSKDKRLGKVKSLISKDQLNNPSVTFELDLARSMSQTTESDSLSSNLSRARDSLEYILKDEQNMPKSRLEKSIFQHKPKNIPNSPKSSPQLGQNSKATTSKLPFWDTYDRKGKKNKKDISKNQQSPRSEGNIISKKDKKSLVIDKEAHGNQPDEAKTTDEAMGESYKFKYLPKNSKSVVFTNEVFVVYFNNEHVIGEEKEPLKKDVEQQTRNREMRRVHLTKYKEKHNLCLF</sequence>
<feature type="compositionally biased region" description="Polar residues" evidence="1">
    <location>
        <begin position="33"/>
        <end position="42"/>
    </location>
</feature>
<reference evidence="2" key="1">
    <citation type="submission" date="2022-01" db="EMBL/GenBank/DDBJ databases">
        <authorList>
            <person name="King R."/>
        </authorList>
    </citation>
    <scope>NUCLEOTIDE SEQUENCE</scope>
</reference>
<feature type="compositionally biased region" description="Basic and acidic residues" evidence="1">
    <location>
        <begin position="181"/>
        <end position="201"/>
    </location>
</feature>
<accession>A0A9N9QNW3</accession>
<proteinExistence type="predicted"/>
<feature type="compositionally biased region" description="Polar residues" evidence="1">
    <location>
        <begin position="132"/>
        <end position="143"/>
    </location>
</feature>
<feature type="compositionally biased region" description="Basic and acidic residues" evidence="1">
    <location>
        <begin position="19"/>
        <end position="28"/>
    </location>
</feature>
<name>A0A9N9QNW3_9CUCU</name>
<organism evidence="2 3">
    <name type="scientific">Ceutorhynchus assimilis</name>
    <name type="common">cabbage seed weevil</name>
    <dbReference type="NCBI Taxonomy" id="467358"/>
    <lineage>
        <taxon>Eukaryota</taxon>
        <taxon>Metazoa</taxon>
        <taxon>Ecdysozoa</taxon>
        <taxon>Arthropoda</taxon>
        <taxon>Hexapoda</taxon>
        <taxon>Insecta</taxon>
        <taxon>Pterygota</taxon>
        <taxon>Neoptera</taxon>
        <taxon>Endopterygota</taxon>
        <taxon>Coleoptera</taxon>
        <taxon>Polyphaga</taxon>
        <taxon>Cucujiformia</taxon>
        <taxon>Curculionidae</taxon>
        <taxon>Ceutorhynchinae</taxon>
        <taxon>Ceutorhynchus</taxon>
    </lineage>
</organism>
<evidence type="ECO:0000256" key="1">
    <source>
        <dbReference type="SAM" id="MobiDB-lite"/>
    </source>
</evidence>
<dbReference type="OrthoDB" id="7208835at2759"/>
<gene>
    <name evidence="2" type="ORF">CEUTPL_LOCUS14097</name>
</gene>
<dbReference type="AlphaFoldDB" id="A0A9N9QNW3"/>